<organism evidence="1 2">
    <name type="scientific">Halomonas heilongjiangensis</name>
    <dbReference type="NCBI Taxonomy" id="1387883"/>
    <lineage>
        <taxon>Bacteria</taxon>
        <taxon>Pseudomonadati</taxon>
        <taxon>Pseudomonadota</taxon>
        <taxon>Gammaproteobacteria</taxon>
        <taxon>Oceanospirillales</taxon>
        <taxon>Halomonadaceae</taxon>
        <taxon>Halomonas</taxon>
    </lineage>
</organism>
<comment type="caution">
    <text evidence="1">The sequence shown here is derived from an EMBL/GenBank/DDBJ whole genome shotgun (WGS) entry which is preliminary data.</text>
</comment>
<dbReference type="AlphaFoldDB" id="A0A2N7TU52"/>
<sequence>MAQLISLLDARIISFFTRDDDLYPDEFRMSLSEGPEDLYEAMRENDHAHLSCYTKAQFIASFNRVCLANWPHLTSPAFQYAIGEDRIMLPHEVTEEQRVRMAGSWIVQEQDAVELTAKDGALRRGEPIQNLLEMSVETAVNLSGADASNMRSVPSVQEASEKLAVNPSAVEAFLEEPHHALRMCSKYLKSMLGLSLEPSSRAMIIPFPGRCSEA</sequence>
<accession>A0A2N7TU52</accession>
<evidence type="ECO:0000313" key="2">
    <source>
        <dbReference type="Proteomes" id="UP000235346"/>
    </source>
</evidence>
<proteinExistence type="predicted"/>
<dbReference type="Proteomes" id="UP000235346">
    <property type="component" value="Unassembled WGS sequence"/>
</dbReference>
<evidence type="ECO:0000313" key="1">
    <source>
        <dbReference type="EMBL" id="PMR71701.1"/>
    </source>
</evidence>
<dbReference type="EMBL" id="PNRE01000009">
    <property type="protein sequence ID" value="PMR71701.1"/>
    <property type="molecule type" value="Genomic_DNA"/>
</dbReference>
<gene>
    <name evidence="1" type="ORF">C1H66_01300</name>
</gene>
<name>A0A2N7TU52_9GAMM</name>
<keyword evidence="2" id="KW-1185">Reference proteome</keyword>
<dbReference type="RefSeq" id="WP_102626119.1">
    <property type="nucleotide sequence ID" value="NZ_PDOH01000032.1"/>
</dbReference>
<reference evidence="1 2" key="1">
    <citation type="submission" date="2018-01" db="EMBL/GenBank/DDBJ databases">
        <title>Halomonas endophytica sp. nov., isolated from storage liquid in the stems of Populus euphratica.</title>
        <authorList>
            <person name="Chen C."/>
        </authorList>
    </citation>
    <scope>NUCLEOTIDE SEQUENCE [LARGE SCALE GENOMIC DNA]</scope>
    <source>
        <strain evidence="1 2">DSM 26881</strain>
    </source>
</reference>
<protein>
    <submittedName>
        <fullName evidence="1">Uncharacterized protein</fullName>
    </submittedName>
</protein>